<evidence type="ECO:0000313" key="1">
    <source>
        <dbReference type="EMBL" id="MCO6026442.1"/>
    </source>
</evidence>
<dbReference type="Proteomes" id="UP001204015">
    <property type="component" value="Unassembled WGS sequence"/>
</dbReference>
<dbReference type="NCBIfam" id="TIGR04474">
    <property type="entry name" value="tcm_partner"/>
    <property type="match status" value="1"/>
</dbReference>
<protein>
    <submittedName>
        <fullName evidence="1">Three-Cys-motif partner protein TcmP</fullName>
    </submittedName>
</protein>
<evidence type="ECO:0000313" key="2">
    <source>
        <dbReference type="Proteomes" id="UP001204015"/>
    </source>
</evidence>
<comment type="caution">
    <text evidence="1">The sequence shown here is derived from an EMBL/GenBank/DDBJ whole genome shotgun (WGS) entry which is preliminary data.</text>
</comment>
<name>A0ABT1BZD0_9BACT</name>
<dbReference type="InterPro" id="IPR031009">
    <property type="entry name" value="Tcm_partner"/>
</dbReference>
<dbReference type="EMBL" id="JAMXLY010000059">
    <property type="protein sequence ID" value="MCO6026442.1"/>
    <property type="molecule type" value="Genomic_DNA"/>
</dbReference>
<accession>A0ABT1BZD0</accession>
<gene>
    <name evidence="1" type="primary">tcmP</name>
    <name evidence="1" type="ORF">NG821_11455</name>
</gene>
<organism evidence="1 2">
    <name type="scientific">Segatella cerevisiae</name>
    <dbReference type="NCBI Taxonomy" id="2053716"/>
    <lineage>
        <taxon>Bacteria</taxon>
        <taxon>Pseudomonadati</taxon>
        <taxon>Bacteroidota</taxon>
        <taxon>Bacteroidia</taxon>
        <taxon>Bacteroidales</taxon>
        <taxon>Prevotellaceae</taxon>
        <taxon>Segatella</taxon>
    </lineage>
</organism>
<dbReference type="RefSeq" id="WP_252761795.1">
    <property type="nucleotide sequence ID" value="NZ_JAMXLY010000059.1"/>
</dbReference>
<proteinExistence type="predicted"/>
<dbReference type="SUPFAM" id="SSF53335">
    <property type="entry name" value="S-adenosyl-L-methionine-dependent methyltransferases"/>
    <property type="match status" value="1"/>
</dbReference>
<reference evidence="1 2" key="1">
    <citation type="submission" date="2022-06" db="EMBL/GenBank/DDBJ databases">
        <title>A taxonomic note on the genus Prevotella: Description of four novel genera and emended description of the genera Hallella and Xylanibacter.</title>
        <authorList>
            <person name="Hitch T.C.A."/>
        </authorList>
    </citation>
    <scope>NUCLEOTIDE SEQUENCE [LARGE SCALE GENOMIC DNA]</scope>
    <source>
        <strain evidence="1 2">DSM 100619</strain>
    </source>
</reference>
<sequence>MKKDHENITSKNGWAGPWTKKKLDAFEKYVKAYLTIMNRNRYTYGWKLIYFDGFAGSGSRSEQNEQSSVLMKDLFDQKDIIPSELNVYKGAAERVAALDKEGGFDYYYFIDYDLEASKSLKTKLSKYNLHNPQFRVGDANKYLREMAKVFKNDNKYRGLVLLDPFGMQVNWDSIAQFKDLKVDMFVLIPTGMIVNRLLDRKGKLLYPDKLESFFGLSQEKIQRIFYQEHHESNLFGDEETMIEKISHPIQKIAELYIHQLKTMFKYVSPKPLVLKNSKNVPIYHFAFASQNQTAVKIAQDIIGKE</sequence>
<keyword evidence="2" id="KW-1185">Reference proteome</keyword>
<dbReference type="InterPro" id="IPR029063">
    <property type="entry name" value="SAM-dependent_MTases_sf"/>
</dbReference>